<keyword evidence="3" id="KW-1185">Reference proteome</keyword>
<sequence>MKLDSFISTLTHGDFFRHLVYKNPQTFREMKSIVRAYAAIEEANDTKRPERTKQPHSFLTAGKRKHHGSDHSHQKQHRTGALERRDYGPINLTPLTDTCSNILKQIRGKKFLK</sequence>
<feature type="compositionally biased region" description="Basic and acidic residues" evidence="1">
    <location>
        <begin position="44"/>
        <end position="53"/>
    </location>
</feature>
<organism evidence="2 3">
    <name type="scientific">Nepenthes gracilis</name>
    <name type="common">Slender pitcher plant</name>
    <dbReference type="NCBI Taxonomy" id="150966"/>
    <lineage>
        <taxon>Eukaryota</taxon>
        <taxon>Viridiplantae</taxon>
        <taxon>Streptophyta</taxon>
        <taxon>Embryophyta</taxon>
        <taxon>Tracheophyta</taxon>
        <taxon>Spermatophyta</taxon>
        <taxon>Magnoliopsida</taxon>
        <taxon>eudicotyledons</taxon>
        <taxon>Gunneridae</taxon>
        <taxon>Pentapetalae</taxon>
        <taxon>Caryophyllales</taxon>
        <taxon>Nepenthaceae</taxon>
        <taxon>Nepenthes</taxon>
    </lineage>
</organism>
<comment type="caution">
    <text evidence="2">The sequence shown here is derived from an EMBL/GenBank/DDBJ whole genome shotgun (WGS) entry which is preliminary data.</text>
</comment>
<evidence type="ECO:0000313" key="2">
    <source>
        <dbReference type="EMBL" id="GMH13282.1"/>
    </source>
</evidence>
<reference evidence="2" key="1">
    <citation type="submission" date="2023-05" db="EMBL/GenBank/DDBJ databases">
        <title>Nepenthes gracilis genome sequencing.</title>
        <authorList>
            <person name="Fukushima K."/>
        </authorList>
    </citation>
    <scope>NUCLEOTIDE SEQUENCE</scope>
    <source>
        <strain evidence="2">SING2019-196</strain>
    </source>
</reference>
<feature type="compositionally biased region" description="Basic residues" evidence="1">
    <location>
        <begin position="62"/>
        <end position="78"/>
    </location>
</feature>
<name>A0AAD3SLK8_NEPGR</name>
<evidence type="ECO:0000313" key="3">
    <source>
        <dbReference type="Proteomes" id="UP001279734"/>
    </source>
</evidence>
<accession>A0AAD3SLK8</accession>
<dbReference type="Proteomes" id="UP001279734">
    <property type="component" value="Unassembled WGS sequence"/>
</dbReference>
<evidence type="ECO:0000256" key="1">
    <source>
        <dbReference type="SAM" id="MobiDB-lite"/>
    </source>
</evidence>
<feature type="region of interest" description="Disordered" evidence="1">
    <location>
        <begin position="41"/>
        <end position="87"/>
    </location>
</feature>
<proteinExistence type="predicted"/>
<protein>
    <submittedName>
        <fullName evidence="2">Uncharacterized protein</fullName>
    </submittedName>
</protein>
<gene>
    <name evidence="2" type="ORF">Nepgr_015123</name>
</gene>
<dbReference type="AlphaFoldDB" id="A0AAD3SLK8"/>
<dbReference type="EMBL" id="BSYO01000012">
    <property type="protein sequence ID" value="GMH13282.1"/>
    <property type="molecule type" value="Genomic_DNA"/>
</dbReference>